<evidence type="ECO:0000313" key="3">
    <source>
        <dbReference type="Proteomes" id="UP000790347"/>
    </source>
</evidence>
<comment type="caution">
    <text evidence="2">The sequence shown here is derived from an EMBL/GenBank/DDBJ whole genome shotgun (WGS) entry which is preliminary data.</text>
</comment>
<evidence type="ECO:0000313" key="2">
    <source>
        <dbReference type="EMBL" id="KAH9521221.1"/>
    </source>
</evidence>
<reference evidence="1" key="2">
    <citation type="submission" date="2020-06" db="EMBL/GenBank/DDBJ databases">
        <authorList>
            <person name="Ji K."/>
            <person name="Li J."/>
        </authorList>
    </citation>
    <scope>NUCLEOTIDE SEQUENCE</scope>
    <source>
        <strain evidence="1">JKM2019</strain>
        <tissue evidence="1">Whole body</tissue>
    </source>
</reference>
<gene>
    <name evidence="2" type="ORF">DERF_004894</name>
    <name evidence="1" type="ORF">HUG17_7809</name>
</gene>
<accession>A0A922I396</accession>
<evidence type="ECO:0000313" key="1">
    <source>
        <dbReference type="EMBL" id="KAH7640342.1"/>
    </source>
</evidence>
<proteinExistence type="predicted"/>
<dbReference type="Proteomes" id="UP000790347">
    <property type="component" value="Unassembled WGS sequence"/>
</dbReference>
<protein>
    <submittedName>
        <fullName evidence="2">Uncharacterized protein</fullName>
    </submittedName>
</protein>
<dbReference type="Proteomes" id="UP000828236">
    <property type="component" value="Unassembled WGS sequence"/>
</dbReference>
<organism evidence="2 3">
    <name type="scientific">Dermatophagoides farinae</name>
    <name type="common">American house dust mite</name>
    <dbReference type="NCBI Taxonomy" id="6954"/>
    <lineage>
        <taxon>Eukaryota</taxon>
        <taxon>Metazoa</taxon>
        <taxon>Ecdysozoa</taxon>
        <taxon>Arthropoda</taxon>
        <taxon>Chelicerata</taxon>
        <taxon>Arachnida</taxon>
        <taxon>Acari</taxon>
        <taxon>Acariformes</taxon>
        <taxon>Sarcoptiformes</taxon>
        <taxon>Astigmata</taxon>
        <taxon>Psoroptidia</taxon>
        <taxon>Analgoidea</taxon>
        <taxon>Pyroglyphidae</taxon>
        <taxon>Dermatophagoidinae</taxon>
        <taxon>Dermatophagoides</taxon>
    </lineage>
</organism>
<name>A0A922I396_DERFA</name>
<reference evidence="1" key="3">
    <citation type="journal article" date="2021" name="World Allergy Organ. J.">
        <title>Chromosome-level assembly of Dermatophagoides farinae genome and transcriptome reveals two novel allergens Der f 37 and Der f 39.</title>
        <authorList>
            <person name="Chen J."/>
            <person name="Cai Z."/>
            <person name="Fan D."/>
            <person name="Hu J."/>
            <person name="Hou Y."/>
            <person name="He Y."/>
            <person name="Zhang Z."/>
            <person name="Zhao Z."/>
            <person name="Gao P."/>
            <person name="Hu W."/>
            <person name="Sun J."/>
            <person name="Li J."/>
            <person name="Ji K."/>
        </authorList>
    </citation>
    <scope>NUCLEOTIDE SEQUENCE</scope>
    <source>
        <strain evidence="1">JKM2019</strain>
    </source>
</reference>
<reference evidence="2" key="4">
    <citation type="journal article" date="2022" name="Res Sq">
        <title>Comparative Genomics Reveals Insights into the Divergent Evolution of Astigmatic Mites and Household Pest Adaptations.</title>
        <authorList>
            <person name="Xiong Q."/>
            <person name="Wan A.T.-Y."/>
            <person name="Liu X.-Y."/>
            <person name="Fung C.S.-H."/>
            <person name="Xiao X."/>
            <person name="Malainual N."/>
            <person name="Hou J."/>
            <person name="Wang L."/>
            <person name="Wang M."/>
            <person name="Yang K."/>
            <person name="Cui Y."/>
            <person name="Leung E."/>
            <person name="Nong W."/>
            <person name="Shin S.-K."/>
            <person name="Au S."/>
            <person name="Jeong K.Y."/>
            <person name="Chew F.T."/>
            <person name="Hui J."/>
            <person name="Leung T.F."/>
            <person name="Tungtrongchitr A."/>
            <person name="Zhong N."/>
            <person name="Liu Z."/>
            <person name="Tsui S."/>
        </authorList>
    </citation>
    <scope>NUCLEOTIDE SEQUENCE</scope>
    <source>
        <strain evidence="2">Derf</strain>
        <tissue evidence="2">Whole organism</tissue>
    </source>
</reference>
<dbReference type="AlphaFoldDB" id="A0A922I396"/>
<dbReference type="EMBL" id="ASGP02000002">
    <property type="protein sequence ID" value="KAH9521221.1"/>
    <property type="molecule type" value="Genomic_DNA"/>
</dbReference>
<dbReference type="EMBL" id="SDOV01000005">
    <property type="protein sequence ID" value="KAH7640342.1"/>
    <property type="molecule type" value="Genomic_DNA"/>
</dbReference>
<reference evidence="2" key="1">
    <citation type="submission" date="2013-05" db="EMBL/GenBank/DDBJ databases">
        <authorList>
            <person name="Yim A.K.Y."/>
            <person name="Chan T.F."/>
            <person name="Ji K.M."/>
            <person name="Liu X.Y."/>
            <person name="Zhou J.W."/>
            <person name="Li R.Q."/>
            <person name="Yang K.Y."/>
            <person name="Li J."/>
            <person name="Li M."/>
            <person name="Law P.T.W."/>
            <person name="Wu Y.L."/>
            <person name="Cai Z.L."/>
            <person name="Qin H."/>
            <person name="Bao Y."/>
            <person name="Leung R.K.K."/>
            <person name="Ng P.K.S."/>
            <person name="Zou J."/>
            <person name="Zhong X.J."/>
            <person name="Ran P.X."/>
            <person name="Zhong N.S."/>
            <person name="Liu Z.G."/>
            <person name="Tsui S.K.W."/>
        </authorList>
    </citation>
    <scope>NUCLEOTIDE SEQUENCE</scope>
    <source>
        <strain evidence="2">Derf</strain>
        <tissue evidence="2">Whole organism</tissue>
    </source>
</reference>
<keyword evidence="3" id="KW-1185">Reference proteome</keyword>
<sequence>MKTKQLICMLVITGLLVSIFLVPTADADKMLLKALKLKKLFLLKWLLLKDKLPEFELVFKKKPTICLDCYHYVNEPKHHYYPPPPSYPRY</sequence>